<evidence type="ECO:0000313" key="2">
    <source>
        <dbReference type="EMBL" id="KAF2449743.1"/>
    </source>
</evidence>
<reference evidence="2" key="1">
    <citation type="journal article" date="2020" name="Stud. Mycol.">
        <title>101 Dothideomycetes genomes: a test case for predicting lifestyles and emergence of pathogens.</title>
        <authorList>
            <person name="Haridas S."/>
            <person name="Albert R."/>
            <person name="Binder M."/>
            <person name="Bloem J."/>
            <person name="Labutti K."/>
            <person name="Salamov A."/>
            <person name="Andreopoulos B."/>
            <person name="Baker S."/>
            <person name="Barry K."/>
            <person name="Bills G."/>
            <person name="Bluhm B."/>
            <person name="Cannon C."/>
            <person name="Castanera R."/>
            <person name="Culley D."/>
            <person name="Daum C."/>
            <person name="Ezra D."/>
            <person name="Gonzalez J."/>
            <person name="Henrissat B."/>
            <person name="Kuo A."/>
            <person name="Liang C."/>
            <person name="Lipzen A."/>
            <person name="Lutzoni F."/>
            <person name="Magnuson J."/>
            <person name="Mondo S."/>
            <person name="Nolan M."/>
            <person name="Ohm R."/>
            <person name="Pangilinan J."/>
            <person name="Park H.-J."/>
            <person name="Ramirez L."/>
            <person name="Alfaro M."/>
            <person name="Sun H."/>
            <person name="Tritt A."/>
            <person name="Yoshinaga Y."/>
            <person name="Zwiers L.-H."/>
            <person name="Turgeon B."/>
            <person name="Goodwin S."/>
            <person name="Spatafora J."/>
            <person name="Crous P."/>
            <person name="Grigoriev I."/>
        </authorList>
    </citation>
    <scope>NUCLEOTIDE SEQUENCE</scope>
    <source>
        <strain evidence="2">CBS 690.94</strain>
    </source>
</reference>
<protein>
    <submittedName>
        <fullName evidence="2">Uncharacterized protein</fullName>
    </submittedName>
</protein>
<comment type="caution">
    <text evidence="2">The sequence shown here is derived from an EMBL/GenBank/DDBJ whole genome shotgun (WGS) entry which is preliminary data.</text>
</comment>
<keyword evidence="3" id="KW-1185">Reference proteome</keyword>
<dbReference type="AlphaFoldDB" id="A0A9P4PUV6"/>
<sequence length="163" mass="17847">MASTIISIIPVQPISHAATFSYASTLMTATRAVAVISTTSDFVLSPTAGGSAQRPTSESSSTLALAIVIPLLALIAFTSVIAFRMYRTRKEREEAAAAEAARAKTKAIEQQIYDMESISEKFNLEKYRITPEVKEPRDGKDVPMDIPIELEAEEPDKRQYHGL</sequence>
<proteinExistence type="predicted"/>
<evidence type="ECO:0000256" key="1">
    <source>
        <dbReference type="SAM" id="Phobius"/>
    </source>
</evidence>
<gene>
    <name evidence="2" type="ORF">P171DRAFT_427908</name>
</gene>
<dbReference type="EMBL" id="MU001494">
    <property type="protein sequence ID" value="KAF2449743.1"/>
    <property type="molecule type" value="Genomic_DNA"/>
</dbReference>
<keyword evidence="1" id="KW-0812">Transmembrane</keyword>
<keyword evidence="1" id="KW-0472">Membrane</keyword>
<feature type="transmembrane region" description="Helical" evidence="1">
    <location>
        <begin position="63"/>
        <end position="83"/>
    </location>
</feature>
<name>A0A9P4PUV6_9PLEO</name>
<dbReference type="Proteomes" id="UP000799764">
    <property type="component" value="Unassembled WGS sequence"/>
</dbReference>
<organism evidence="2 3">
    <name type="scientific">Karstenula rhodostoma CBS 690.94</name>
    <dbReference type="NCBI Taxonomy" id="1392251"/>
    <lineage>
        <taxon>Eukaryota</taxon>
        <taxon>Fungi</taxon>
        <taxon>Dikarya</taxon>
        <taxon>Ascomycota</taxon>
        <taxon>Pezizomycotina</taxon>
        <taxon>Dothideomycetes</taxon>
        <taxon>Pleosporomycetidae</taxon>
        <taxon>Pleosporales</taxon>
        <taxon>Massarineae</taxon>
        <taxon>Didymosphaeriaceae</taxon>
        <taxon>Karstenula</taxon>
    </lineage>
</organism>
<evidence type="ECO:0000313" key="3">
    <source>
        <dbReference type="Proteomes" id="UP000799764"/>
    </source>
</evidence>
<accession>A0A9P4PUV6</accession>
<keyword evidence="1" id="KW-1133">Transmembrane helix</keyword>
<dbReference type="OrthoDB" id="3781746at2759"/>